<dbReference type="InterPro" id="IPR011025">
    <property type="entry name" value="GproteinA_insert"/>
</dbReference>
<dbReference type="PANTHER" id="PTHR10218:SF360">
    <property type="entry name" value="GUANINE NUCLEOTIDE-BINDING PROTEIN SUBUNIT ALPHA HOMOLOG"/>
    <property type="match status" value="1"/>
</dbReference>
<keyword evidence="3 5" id="KW-0342">GTP-binding</keyword>
<keyword evidence="1 6" id="KW-0479">Metal-binding</keyword>
<keyword evidence="8" id="KW-1185">Reference proteome</keyword>
<dbReference type="PRINTS" id="PR00318">
    <property type="entry name" value="GPROTEINA"/>
</dbReference>
<dbReference type="GO" id="GO:0001664">
    <property type="term" value="F:G protein-coupled receptor binding"/>
    <property type="evidence" value="ECO:0007669"/>
    <property type="project" value="TreeGrafter"/>
</dbReference>
<protein>
    <submittedName>
        <fullName evidence="7">G-protein alpha subunit</fullName>
    </submittedName>
</protein>
<dbReference type="FunFam" id="3.40.50.300:FF:000692">
    <property type="entry name" value="Guanine nucleotide-binding protein subunit alpha"/>
    <property type="match status" value="1"/>
</dbReference>
<dbReference type="GO" id="GO:0031683">
    <property type="term" value="F:G-protein beta/gamma-subunit complex binding"/>
    <property type="evidence" value="ECO:0007669"/>
    <property type="project" value="InterPro"/>
</dbReference>
<dbReference type="GO" id="GO:0005525">
    <property type="term" value="F:GTP binding"/>
    <property type="evidence" value="ECO:0007669"/>
    <property type="project" value="UniProtKB-KW"/>
</dbReference>
<evidence type="ECO:0000256" key="5">
    <source>
        <dbReference type="PIRSR" id="PIRSR601019-1"/>
    </source>
</evidence>
<evidence type="ECO:0000313" key="8">
    <source>
        <dbReference type="Proteomes" id="UP000313359"/>
    </source>
</evidence>
<evidence type="ECO:0000256" key="6">
    <source>
        <dbReference type="PIRSR" id="PIRSR601019-2"/>
    </source>
</evidence>
<proteinExistence type="predicted"/>
<dbReference type="STRING" id="1328759.A0A5C2RQ36"/>
<dbReference type="GO" id="GO:0003924">
    <property type="term" value="F:GTPase activity"/>
    <property type="evidence" value="ECO:0007669"/>
    <property type="project" value="InterPro"/>
</dbReference>
<evidence type="ECO:0000313" key="7">
    <source>
        <dbReference type="EMBL" id="RPD53241.1"/>
    </source>
</evidence>
<reference evidence="7" key="1">
    <citation type="journal article" date="2018" name="Genome Biol. Evol.">
        <title>Genomics and development of Lentinus tigrinus, a white-rot wood-decaying mushroom with dimorphic fruiting bodies.</title>
        <authorList>
            <person name="Wu B."/>
            <person name="Xu Z."/>
            <person name="Knudson A."/>
            <person name="Carlson A."/>
            <person name="Chen N."/>
            <person name="Kovaka S."/>
            <person name="LaButti K."/>
            <person name="Lipzen A."/>
            <person name="Pennachio C."/>
            <person name="Riley R."/>
            <person name="Schakwitz W."/>
            <person name="Umezawa K."/>
            <person name="Ohm R.A."/>
            <person name="Grigoriev I.V."/>
            <person name="Nagy L.G."/>
            <person name="Gibbons J."/>
            <person name="Hibbett D."/>
        </authorList>
    </citation>
    <scope>NUCLEOTIDE SEQUENCE [LARGE SCALE GENOMIC DNA]</scope>
    <source>
        <strain evidence="7">ALCF2SS1-6</strain>
    </source>
</reference>
<dbReference type="GO" id="GO:0005834">
    <property type="term" value="C:heterotrimeric G-protein complex"/>
    <property type="evidence" value="ECO:0007669"/>
    <property type="project" value="TreeGrafter"/>
</dbReference>
<dbReference type="OrthoDB" id="5817230at2759"/>
<dbReference type="AlphaFoldDB" id="A0A5C2RQ36"/>
<keyword evidence="2 5" id="KW-0547">Nucleotide-binding</keyword>
<dbReference type="EMBL" id="ML122326">
    <property type="protein sequence ID" value="RPD53241.1"/>
    <property type="molecule type" value="Genomic_DNA"/>
</dbReference>
<accession>A0A5C2RQ36</accession>
<dbReference type="SUPFAM" id="SSF47895">
    <property type="entry name" value="Transducin (alpha subunit), insertion domain"/>
    <property type="match status" value="1"/>
</dbReference>
<name>A0A5C2RQ36_9APHY</name>
<evidence type="ECO:0000256" key="4">
    <source>
        <dbReference type="ARBA" id="ARBA00023224"/>
    </source>
</evidence>
<dbReference type="SMART" id="SM00275">
    <property type="entry name" value="G_alpha"/>
    <property type="match status" value="1"/>
</dbReference>
<dbReference type="InterPro" id="IPR001019">
    <property type="entry name" value="Gprotein_alpha_su"/>
</dbReference>
<evidence type="ECO:0000256" key="2">
    <source>
        <dbReference type="ARBA" id="ARBA00022741"/>
    </source>
</evidence>
<dbReference type="GO" id="GO:0005737">
    <property type="term" value="C:cytoplasm"/>
    <property type="evidence" value="ECO:0007669"/>
    <property type="project" value="TreeGrafter"/>
</dbReference>
<dbReference type="SUPFAM" id="SSF52540">
    <property type="entry name" value="P-loop containing nucleoside triphosphate hydrolases"/>
    <property type="match status" value="1"/>
</dbReference>
<dbReference type="Proteomes" id="UP000313359">
    <property type="component" value="Unassembled WGS sequence"/>
</dbReference>
<keyword evidence="4" id="KW-0807">Transducer</keyword>
<dbReference type="Pfam" id="PF00503">
    <property type="entry name" value="G-alpha"/>
    <property type="match status" value="1"/>
</dbReference>
<evidence type="ECO:0000256" key="1">
    <source>
        <dbReference type="ARBA" id="ARBA00022723"/>
    </source>
</evidence>
<feature type="binding site" evidence="5">
    <location>
        <begin position="270"/>
        <end position="276"/>
    </location>
    <ligand>
        <name>GTP</name>
        <dbReference type="ChEBI" id="CHEBI:37565"/>
    </ligand>
</feature>
<dbReference type="Gene3D" id="3.40.50.300">
    <property type="entry name" value="P-loop containing nucleotide triphosphate hydrolases"/>
    <property type="match status" value="2"/>
</dbReference>
<keyword evidence="6" id="KW-0460">Magnesium</keyword>
<dbReference type="GO" id="GO:0007188">
    <property type="term" value="P:adenylate cyclase-modulating G protein-coupled receptor signaling pathway"/>
    <property type="evidence" value="ECO:0007669"/>
    <property type="project" value="TreeGrafter"/>
</dbReference>
<dbReference type="CDD" id="cd00066">
    <property type="entry name" value="G-alpha"/>
    <property type="match status" value="1"/>
</dbReference>
<dbReference type="GO" id="GO:0046872">
    <property type="term" value="F:metal ion binding"/>
    <property type="evidence" value="ECO:0007669"/>
    <property type="project" value="UniProtKB-KW"/>
</dbReference>
<dbReference type="PANTHER" id="PTHR10218">
    <property type="entry name" value="GTP-BINDING PROTEIN ALPHA SUBUNIT"/>
    <property type="match status" value="1"/>
</dbReference>
<sequence length="457" mass="51545">MRQRRSPAEEAEALRISNAIDEELKREREAMKRKRARDIKVMLLGQAESGKSTLQKQFQLYYSSQTLENERPSWRPIVYFNILKAIRMILDELDWEYGLGVSGGDPLSLSIAPSTSGTSRSGSGSGSSTYSRANPAWFPELALLRNKLLPLVASEDALASELSGGITVSGGKTGVYVRSGWQALNSAARSWPLSEDYRLGMTPRQSAVTNIVATTLAASMDEIEYLWWHPGVQNLLKSHKLKLEEYAAFFLANIRRIAQPDYLPSNEDILHVRLQTIGVTEHQFDINLGGTNYNWLLYDVGGARGQRHAWVPYFDDATAIIFLAPISAFDQYLEEDPRTNRIDDSLQLFTTICSNKLLGNAALVLMLNKTDLLRQKLDAGIKVRKYISSYGDRPNNYEEVSEYFRAHFIQVHRRKDVSHRPLYLHFTSMLDIKATQSIIINVGEAIMRSHLTKIGLA</sequence>
<dbReference type="PROSITE" id="PS51882">
    <property type="entry name" value="G_ALPHA"/>
    <property type="match status" value="1"/>
</dbReference>
<organism evidence="7 8">
    <name type="scientific">Lentinus tigrinus ALCF2SS1-6</name>
    <dbReference type="NCBI Taxonomy" id="1328759"/>
    <lineage>
        <taxon>Eukaryota</taxon>
        <taxon>Fungi</taxon>
        <taxon>Dikarya</taxon>
        <taxon>Basidiomycota</taxon>
        <taxon>Agaricomycotina</taxon>
        <taxon>Agaricomycetes</taxon>
        <taxon>Polyporales</taxon>
        <taxon>Polyporaceae</taxon>
        <taxon>Lentinus</taxon>
    </lineage>
</organism>
<gene>
    <name evidence="7" type="ORF">L227DRAFT_581516</name>
</gene>
<dbReference type="Gene3D" id="1.10.400.10">
    <property type="entry name" value="GI Alpha 1, domain 2-like"/>
    <property type="match status" value="2"/>
</dbReference>
<evidence type="ECO:0000256" key="3">
    <source>
        <dbReference type="ARBA" id="ARBA00023134"/>
    </source>
</evidence>
<feature type="binding site" evidence="5">
    <location>
        <begin position="368"/>
        <end position="371"/>
    </location>
    <ligand>
        <name>GTP</name>
        <dbReference type="ChEBI" id="CHEBI:37565"/>
    </ligand>
</feature>
<dbReference type="InterPro" id="IPR027417">
    <property type="entry name" value="P-loop_NTPase"/>
</dbReference>
<feature type="binding site" evidence="6">
    <location>
        <position position="276"/>
    </location>
    <ligand>
        <name>Mg(2+)</name>
        <dbReference type="ChEBI" id="CHEBI:18420"/>
    </ligand>
</feature>